<evidence type="ECO:0000313" key="4">
    <source>
        <dbReference type="EMBL" id="QHV97312.1"/>
    </source>
</evidence>
<dbReference type="InterPro" id="IPR013783">
    <property type="entry name" value="Ig-like_fold"/>
</dbReference>
<feature type="domain" description="IPT/TIG" evidence="3">
    <location>
        <begin position="41"/>
        <end position="118"/>
    </location>
</feature>
<keyword evidence="2" id="KW-0732">Signal</keyword>
<keyword evidence="5" id="KW-1185">Reference proteome</keyword>
<dbReference type="Proteomes" id="UP000464577">
    <property type="component" value="Chromosome"/>
</dbReference>
<organism evidence="4 5">
    <name type="scientific">Spirosoma endbachense</name>
    <dbReference type="NCBI Taxonomy" id="2666025"/>
    <lineage>
        <taxon>Bacteria</taxon>
        <taxon>Pseudomonadati</taxon>
        <taxon>Bacteroidota</taxon>
        <taxon>Cytophagia</taxon>
        <taxon>Cytophagales</taxon>
        <taxon>Cytophagaceae</taxon>
        <taxon>Spirosoma</taxon>
    </lineage>
</organism>
<dbReference type="AlphaFoldDB" id="A0A6P1VYY1"/>
<evidence type="ECO:0000256" key="1">
    <source>
        <dbReference type="SAM" id="MobiDB-lite"/>
    </source>
</evidence>
<reference evidence="4 5" key="1">
    <citation type="submission" date="2019-11" db="EMBL/GenBank/DDBJ databases">
        <title>Spirosoma endbachense sp. nov., isolated from a natural salt meadow.</title>
        <authorList>
            <person name="Rojas J."/>
            <person name="Ambika Manirajan B."/>
            <person name="Ratering S."/>
            <person name="Suarez C."/>
            <person name="Geissler-Plaum R."/>
            <person name="Schnell S."/>
        </authorList>
    </citation>
    <scope>NUCLEOTIDE SEQUENCE [LARGE SCALE GENOMIC DNA]</scope>
    <source>
        <strain evidence="4 5">I-24</strain>
    </source>
</reference>
<dbReference type="EMBL" id="CP045997">
    <property type="protein sequence ID" value="QHV97312.1"/>
    <property type="molecule type" value="Genomic_DNA"/>
</dbReference>
<gene>
    <name evidence="4" type="ORF">GJR95_20895</name>
</gene>
<proteinExistence type="predicted"/>
<name>A0A6P1VYY1_9BACT</name>
<dbReference type="Gene3D" id="2.180.10.10">
    <property type="entry name" value="RHS repeat-associated core"/>
    <property type="match status" value="1"/>
</dbReference>
<dbReference type="PROSITE" id="PS51257">
    <property type="entry name" value="PROKAR_LIPOPROTEIN"/>
    <property type="match status" value="1"/>
</dbReference>
<evidence type="ECO:0000259" key="3">
    <source>
        <dbReference type="Pfam" id="PF01833"/>
    </source>
</evidence>
<accession>A0A6P1VYY1</accession>
<evidence type="ECO:0000256" key="2">
    <source>
        <dbReference type="SAM" id="SignalP"/>
    </source>
</evidence>
<dbReference type="Gene3D" id="2.60.40.10">
    <property type="entry name" value="Immunoglobulins"/>
    <property type="match status" value="1"/>
</dbReference>
<dbReference type="Pfam" id="PF01833">
    <property type="entry name" value="TIG"/>
    <property type="match status" value="1"/>
</dbReference>
<dbReference type="InterPro" id="IPR002909">
    <property type="entry name" value="IPT_dom"/>
</dbReference>
<dbReference type="KEGG" id="senf:GJR95_20895"/>
<feature type="chain" id="PRO_5026940225" description="IPT/TIG domain-containing protein" evidence="2">
    <location>
        <begin position="20"/>
        <end position="476"/>
    </location>
</feature>
<protein>
    <recommendedName>
        <fullName evidence="3">IPT/TIG domain-containing protein</fullName>
    </recommendedName>
</protein>
<dbReference type="InterPro" id="IPR014756">
    <property type="entry name" value="Ig_E-set"/>
</dbReference>
<sequence length="476" mass="49416">MLKNLLAYLSIMSLFLVLACGKDNSSTPTPSTPTTPTANPPTITGVTPMTGSVGTKVVITGTAFSATTANNNIKFGSTEATVDSATTTRLVTKVPQGAQSGKISVTVSGTTVSSTSDFVIMTTPTVTTPTFGTAINNQTTSGITSSTARAVSVLNQLGDQAISQHGHVWSKGTQTPTLASNTGKTELGSLASSVAVPYSVSSALTGLDAATNYTIRAYLTTASGTTYGPTFTFTTLTATTTTATTCILSSITQRVTYTGDSYTATISYDAQGRVSKITYSSGTVLTFSYATSGELVSVEEKLGSSLNKYVFTYSGGKLTEYSYNNAVYKVSLNASGQIVTIQPTSGDIAESKLSYDSQGNLTSLVETLKAGGETRTDLTYDDKKLAFASVALSEAHKIVLTSNFFNVTAIGSNLGLFGKNNPLTTKISPKNSAGVVGTITTRTDTYIYKDGFPTSSVMSLNGNQVGSTSFTTSNCK</sequence>
<feature type="region of interest" description="Disordered" evidence="1">
    <location>
        <begin position="25"/>
        <end position="50"/>
    </location>
</feature>
<evidence type="ECO:0000313" key="5">
    <source>
        <dbReference type="Proteomes" id="UP000464577"/>
    </source>
</evidence>
<feature type="compositionally biased region" description="Low complexity" evidence="1">
    <location>
        <begin position="25"/>
        <end position="44"/>
    </location>
</feature>
<feature type="signal peptide" evidence="2">
    <location>
        <begin position="1"/>
        <end position="19"/>
    </location>
</feature>
<dbReference type="SUPFAM" id="SSF81296">
    <property type="entry name" value="E set domains"/>
    <property type="match status" value="1"/>
</dbReference>